<dbReference type="Pfam" id="PF00127">
    <property type="entry name" value="Copper-bind"/>
    <property type="match status" value="1"/>
</dbReference>
<dbReference type="GO" id="GO:0009055">
    <property type="term" value="F:electron transfer activity"/>
    <property type="evidence" value="ECO:0007669"/>
    <property type="project" value="InterPro"/>
</dbReference>
<dbReference type="AlphaFoldDB" id="A0A1F5EVU7"/>
<dbReference type="SUPFAM" id="SSF49503">
    <property type="entry name" value="Cupredoxins"/>
    <property type="match status" value="1"/>
</dbReference>
<feature type="binding site" evidence="7">
    <location>
        <position position="88"/>
    </location>
    <ligand>
        <name>Cu cation</name>
        <dbReference type="ChEBI" id="CHEBI:23378"/>
    </ligand>
</feature>
<reference evidence="10 11" key="1">
    <citation type="journal article" date="2016" name="Nat. Commun.">
        <title>Thousands of microbial genomes shed light on interconnected biogeochemical processes in an aquifer system.</title>
        <authorList>
            <person name="Anantharaman K."/>
            <person name="Brown C.T."/>
            <person name="Hug L.A."/>
            <person name="Sharon I."/>
            <person name="Castelle C.J."/>
            <person name="Probst A.J."/>
            <person name="Thomas B.C."/>
            <person name="Singh A."/>
            <person name="Wilkins M.J."/>
            <person name="Karaoz U."/>
            <person name="Brodie E.L."/>
            <person name="Williams K.H."/>
            <person name="Hubbard S.S."/>
            <person name="Banfield J.F."/>
        </authorList>
    </citation>
    <scope>NUCLEOTIDE SEQUENCE [LARGE SCALE GENOMIC DNA]</scope>
</reference>
<keyword evidence="2" id="KW-0813">Transport</keyword>
<feature type="binding site" evidence="7">
    <location>
        <position position="85"/>
    </location>
    <ligand>
        <name>Cu cation</name>
        <dbReference type="ChEBI" id="CHEBI:23378"/>
    </ligand>
</feature>
<dbReference type="InterPro" id="IPR002386">
    <property type="entry name" value="Amicyanin/Pseudoazurin"/>
</dbReference>
<evidence type="ECO:0000256" key="1">
    <source>
        <dbReference type="ARBA" id="ARBA00004418"/>
    </source>
</evidence>
<keyword evidence="3 7" id="KW-0479">Metal-binding</keyword>
<dbReference type="InterPro" id="IPR000923">
    <property type="entry name" value="BlueCu_1"/>
</dbReference>
<evidence type="ECO:0000256" key="7">
    <source>
        <dbReference type="PIRSR" id="PIRSR602386-1"/>
    </source>
</evidence>
<dbReference type="InterPro" id="IPR008972">
    <property type="entry name" value="Cupredoxin"/>
</dbReference>
<evidence type="ECO:0000256" key="8">
    <source>
        <dbReference type="SAM" id="SignalP"/>
    </source>
</evidence>
<dbReference type="InterPro" id="IPR052721">
    <property type="entry name" value="ET_Amicyanin"/>
</dbReference>
<dbReference type="STRING" id="1817816.A2Y64_03505"/>
<accession>A0A1F5EVU7</accession>
<dbReference type="CDD" id="cd13921">
    <property type="entry name" value="Amicyanin"/>
    <property type="match status" value="1"/>
</dbReference>
<feature type="chain" id="PRO_5009518414" description="Blue (type 1) copper domain-containing protein" evidence="8">
    <location>
        <begin position="18"/>
        <end position="116"/>
    </location>
</feature>
<keyword evidence="5" id="KW-0249">Electron transport</keyword>
<keyword evidence="4" id="KW-0574">Periplasm</keyword>
<dbReference type="Proteomes" id="UP000177187">
    <property type="component" value="Unassembled WGS sequence"/>
</dbReference>
<evidence type="ECO:0000256" key="2">
    <source>
        <dbReference type="ARBA" id="ARBA00022448"/>
    </source>
</evidence>
<evidence type="ECO:0000256" key="4">
    <source>
        <dbReference type="ARBA" id="ARBA00022764"/>
    </source>
</evidence>
<comment type="caution">
    <text evidence="10">The sequence shown here is derived from an EMBL/GenBank/DDBJ whole genome shotgun (WGS) entry which is preliminary data.</text>
</comment>
<evidence type="ECO:0000313" key="11">
    <source>
        <dbReference type="Proteomes" id="UP000177187"/>
    </source>
</evidence>
<comment type="subcellular location">
    <subcellularLocation>
        <location evidence="1">Periplasm</location>
    </subcellularLocation>
</comment>
<name>A0A1F5EVU7_9BACT</name>
<dbReference type="PANTHER" id="PTHR36507:SF1">
    <property type="entry name" value="BLL1555 PROTEIN"/>
    <property type="match status" value="1"/>
</dbReference>
<keyword evidence="8" id="KW-0732">Signal</keyword>
<dbReference type="EMBL" id="MFAF01000148">
    <property type="protein sequence ID" value="OGD71518.1"/>
    <property type="molecule type" value="Genomic_DNA"/>
</dbReference>
<feature type="binding site" evidence="7">
    <location>
        <position position="51"/>
    </location>
    <ligand>
        <name>Cu cation</name>
        <dbReference type="ChEBI" id="CHEBI:23378"/>
    </ligand>
</feature>
<comment type="cofactor">
    <cofactor evidence="7">
        <name>Cu cation</name>
        <dbReference type="ChEBI" id="CHEBI:23378"/>
    </cofactor>
    <text evidence="7">Binds 1 copper ion per subunit.</text>
</comment>
<dbReference type="PANTHER" id="PTHR36507">
    <property type="entry name" value="BLL1555 PROTEIN"/>
    <property type="match status" value="1"/>
</dbReference>
<dbReference type="InterPro" id="IPR035668">
    <property type="entry name" value="Amicyanin"/>
</dbReference>
<evidence type="ECO:0000256" key="6">
    <source>
        <dbReference type="ARBA" id="ARBA00023008"/>
    </source>
</evidence>
<evidence type="ECO:0000259" key="9">
    <source>
        <dbReference type="Pfam" id="PF00127"/>
    </source>
</evidence>
<keyword evidence="6 7" id="KW-0186">Copper</keyword>
<evidence type="ECO:0000256" key="3">
    <source>
        <dbReference type="ARBA" id="ARBA00022723"/>
    </source>
</evidence>
<dbReference type="Gene3D" id="2.60.40.420">
    <property type="entry name" value="Cupredoxins - blue copper proteins"/>
    <property type="match status" value="1"/>
</dbReference>
<organism evidence="10 11">
    <name type="scientific">Candidatus Coatesbacteria bacterium RBG_13_66_14</name>
    <dbReference type="NCBI Taxonomy" id="1817816"/>
    <lineage>
        <taxon>Bacteria</taxon>
        <taxon>Candidatus Coatesiibacteriota</taxon>
    </lineage>
</organism>
<evidence type="ECO:0000256" key="5">
    <source>
        <dbReference type="ARBA" id="ARBA00022982"/>
    </source>
</evidence>
<sequence length="116" mass="12714">MKRLLFLLALVSTVAAAEYSVDISDFVFDPVTLTIMEGDTVTWTNLDQVPHTATADDATWDSGTLNHGESWSHTFDASGTWDYHCTFHPMMTGTVVVEPQSGAENGSWGEIKGLFN</sequence>
<dbReference type="PRINTS" id="PR00155">
    <property type="entry name" value="AMICYANIN"/>
</dbReference>
<feature type="domain" description="Blue (type 1) copper" evidence="9">
    <location>
        <begin position="18"/>
        <end position="98"/>
    </location>
</feature>
<feature type="signal peptide" evidence="8">
    <location>
        <begin position="1"/>
        <end position="17"/>
    </location>
</feature>
<evidence type="ECO:0000313" key="10">
    <source>
        <dbReference type="EMBL" id="OGD71518.1"/>
    </source>
</evidence>
<gene>
    <name evidence="10" type="ORF">A2Y64_03505</name>
</gene>
<dbReference type="GO" id="GO:0005507">
    <property type="term" value="F:copper ion binding"/>
    <property type="evidence" value="ECO:0007669"/>
    <property type="project" value="InterPro"/>
</dbReference>
<proteinExistence type="predicted"/>
<dbReference type="GO" id="GO:0042597">
    <property type="term" value="C:periplasmic space"/>
    <property type="evidence" value="ECO:0007669"/>
    <property type="project" value="UniProtKB-SubCell"/>
</dbReference>
<protein>
    <recommendedName>
        <fullName evidence="9">Blue (type 1) copper domain-containing protein</fullName>
    </recommendedName>
</protein>